<protein>
    <submittedName>
        <fullName evidence="1">Uncharacterized protein</fullName>
    </submittedName>
</protein>
<dbReference type="PANTHER" id="PTHR28360">
    <property type="entry name" value="DYNACTIN SUBUNIT 3"/>
    <property type="match status" value="1"/>
</dbReference>
<dbReference type="OMA" id="FVAWDDT"/>
<dbReference type="PANTHER" id="PTHR28360:SF1">
    <property type="entry name" value="DYNACTIN SUBUNIT 3"/>
    <property type="match status" value="1"/>
</dbReference>
<dbReference type="OrthoDB" id="16729at2759"/>
<proteinExistence type="predicted"/>
<evidence type="ECO:0000313" key="1">
    <source>
        <dbReference type="EMBL" id="KNC96011.1"/>
    </source>
</evidence>
<dbReference type="InParanoid" id="A0A0L0H517"/>
<dbReference type="RefSeq" id="XP_016604051.1">
    <property type="nucleotide sequence ID" value="XM_016756754.1"/>
</dbReference>
<accession>A0A0L0H517</accession>
<dbReference type="GO" id="GO:0061640">
    <property type="term" value="P:cytoskeleton-dependent cytokinesis"/>
    <property type="evidence" value="ECO:0007669"/>
    <property type="project" value="InterPro"/>
</dbReference>
<organism evidence="1 2">
    <name type="scientific">Spizellomyces punctatus (strain DAOM BR117)</name>
    <dbReference type="NCBI Taxonomy" id="645134"/>
    <lineage>
        <taxon>Eukaryota</taxon>
        <taxon>Fungi</taxon>
        <taxon>Fungi incertae sedis</taxon>
        <taxon>Chytridiomycota</taxon>
        <taxon>Chytridiomycota incertae sedis</taxon>
        <taxon>Chytridiomycetes</taxon>
        <taxon>Spizellomycetales</taxon>
        <taxon>Spizellomycetaceae</taxon>
        <taxon>Spizellomyces</taxon>
    </lineage>
</organism>
<dbReference type="VEuPathDB" id="FungiDB:SPPG_08608"/>
<dbReference type="GeneID" id="27691759"/>
<dbReference type="GO" id="GO:0005869">
    <property type="term" value="C:dynactin complex"/>
    <property type="evidence" value="ECO:0007669"/>
    <property type="project" value="InterPro"/>
</dbReference>
<evidence type="ECO:0000313" key="2">
    <source>
        <dbReference type="Proteomes" id="UP000053201"/>
    </source>
</evidence>
<dbReference type="InterPro" id="IPR009991">
    <property type="entry name" value="DCTN3"/>
</dbReference>
<dbReference type="Pfam" id="PF07426">
    <property type="entry name" value="Dynactin_p22"/>
    <property type="match status" value="1"/>
</dbReference>
<dbReference type="AlphaFoldDB" id="A0A0L0H517"/>
<name>A0A0L0H517_SPIPD</name>
<dbReference type="Proteomes" id="UP000053201">
    <property type="component" value="Unassembled WGS sequence"/>
</dbReference>
<reference evidence="1 2" key="1">
    <citation type="submission" date="2009-08" db="EMBL/GenBank/DDBJ databases">
        <title>The Genome Sequence of Spizellomyces punctatus strain DAOM BR117.</title>
        <authorList>
            <consortium name="The Broad Institute Genome Sequencing Platform"/>
            <person name="Russ C."/>
            <person name="Cuomo C."/>
            <person name="Shea T."/>
            <person name="Young S.K."/>
            <person name="Zeng Q."/>
            <person name="Koehrsen M."/>
            <person name="Haas B."/>
            <person name="Borodovsky M."/>
            <person name="Guigo R."/>
            <person name="Alvarado L."/>
            <person name="Berlin A."/>
            <person name="Bochicchio J."/>
            <person name="Borenstein D."/>
            <person name="Chapman S."/>
            <person name="Chen Z."/>
            <person name="Engels R."/>
            <person name="Freedman E."/>
            <person name="Gellesch M."/>
            <person name="Goldberg J."/>
            <person name="Griggs A."/>
            <person name="Gujja S."/>
            <person name="Heiman D."/>
            <person name="Hepburn T."/>
            <person name="Howarth C."/>
            <person name="Jen D."/>
            <person name="Larson L."/>
            <person name="Lewis B."/>
            <person name="Mehta T."/>
            <person name="Park D."/>
            <person name="Pearson M."/>
            <person name="Roberts A."/>
            <person name="Saif S."/>
            <person name="Shenoy N."/>
            <person name="Sisk P."/>
            <person name="Stolte C."/>
            <person name="Sykes S."/>
            <person name="Thomson T."/>
            <person name="Walk T."/>
            <person name="White J."/>
            <person name="Yandava C."/>
            <person name="Burger G."/>
            <person name="Gray M.W."/>
            <person name="Holland P.W.H."/>
            <person name="King N."/>
            <person name="Lang F.B.F."/>
            <person name="Roger A.J."/>
            <person name="Ruiz-Trillo I."/>
            <person name="Lander E."/>
            <person name="Nusbaum C."/>
        </authorList>
    </citation>
    <scope>NUCLEOTIDE SEQUENCE [LARGE SCALE GENOMIC DNA]</scope>
    <source>
        <strain evidence="1 2">DAOM BR117</strain>
    </source>
</reference>
<keyword evidence="2" id="KW-1185">Reference proteome</keyword>
<sequence length="224" mass="25634">MSPDPISPVQSPAIVEGILRLWEMDCADQIVHLNERLTHLEAITAPSLLSLTSDGRGKLEGSLLRSLQGIQEKLLQIAQERRGIGDFFQKYARLEASLSNDRVELETGTLDTVAKRDILLASEDDLTNYTHLLKELSSLKNELDSPILQGLETLIPRLNETEARYIKQRHQEEGLRRRLCNMLTTYNRFVNTLSEIFIWHEETLSNLEQQVVQYEVMLGNERAH</sequence>
<dbReference type="EMBL" id="KQ257472">
    <property type="protein sequence ID" value="KNC96011.1"/>
    <property type="molecule type" value="Genomic_DNA"/>
</dbReference>
<gene>
    <name evidence="1" type="ORF">SPPG_08608</name>
</gene>